<comment type="catalytic activity">
    <reaction evidence="12 13">
        <text>L-threonine + hydrogencarbonate + ATP = L-threonylcarbamoyladenylate + diphosphate + H2O</text>
        <dbReference type="Rhea" id="RHEA:36407"/>
        <dbReference type="ChEBI" id="CHEBI:15377"/>
        <dbReference type="ChEBI" id="CHEBI:17544"/>
        <dbReference type="ChEBI" id="CHEBI:30616"/>
        <dbReference type="ChEBI" id="CHEBI:33019"/>
        <dbReference type="ChEBI" id="CHEBI:57926"/>
        <dbReference type="ChEBI" id="CHEBI:73682"/>
        <dbReference type="EC" id="2.7.7.87"/>
    </reaction>
</comment>
<dbReference type="SUPFAM" id="SSF55821">
    <property type="entry name" value="YrdC/RibB"/>
    <property type="match status" value="1"/>
</dbReference>
<gene>
    <name evidence="16" type="ordered locus">RPA1077</name>
</gene>
<dbReference type="NCBIfam" id="TIGR00057">
    <property type="entry name" value="L-threonylcarbamoyladenylate synthase"/>
    <property type="match status" value="1"/>
</dbReference>
<proteinExistence type="inferred from homology"/>
<dbReference type="InterPro" id="IPR050156">
    <property type="entry name" value="TC-AMP_synthase_SUA5"/>
</dbReference>
<reference evidence="16" key="1">
    <citation type="journal article" date="2004" name="Nat. Biotechnol.">
        <title>Complete genome sequence of the metabolically versatile photosynthetic bacterium Rhodopseudomonas palustris.</title>
        <authorList>
            <person name="Larimer F.W."/>
            <person name="Chain P."/>
            <person name="Hauser L."/>
            <person name="Lamerdin J."/>
            <person name="Malfatti S."/>
            <person name="Do L."/>
            <person name="Land M.L."/>
            <person name="Pelletier D.A."/>
            <person name="Beatty J.T."/>
            <person name="Lang A.S."/>
            <person name="Tabita F.R."/>
            <person name="Gibson J.L."/>
            <person name="Hanson T.E."/>
            <person name="Bobst C."/>
            <person name="Torres J.L."/>
            <person name="Peres C."/>
            <person name="Harrison F.H."/>
            <person name="Gibson J."/>
            <person name="Harwood C.S."/>
        </authorList>
    </citation>
    <scope>NUCLEOTIDE SEQUENCE [LARGE SCALE GENOMIC DNA]</scope>
    <source>
        <strain evidence="16">CGA009</strain>
    </source>
</reference>
<evidence type="ECO:0000256" key="6">
    <source>
        <dbReference type="ARBA" id="ARBA00022679"/>
    </source>
</evidence>
<dbReference type="Pfam" id="PF03481">
    <property type="entry name" value="Sua5_C"/>
    <property type="match status" value="1"/>
</dbReference>
<evidence type="ECO:0000256" key="1">
    <source>
        <dbReference type="ARBA" id="ARBA00004496"/>
    </source>
</evidence>
<evidence type="ECO:0000256" key="5">
    <source>
        <dbReference type="ARBA" id="ARBA00022490"/>
    </source>
</evidence>
<feature type="binding site" evidence="14">
    <location>
        <position position="162"/>
    </location>
    <ligand>
        <name>L-threonine</name>
        <dbReference type="ChEBI" id="CHEBI:57926"/>
    </ligand>
</feature>
<dbReference type="eggNOG" id="COG0009">
    <property type="taxonomic scope" value="Bacteria"/>
</dbReference>
<feature type="binding site" evidence="14">
    <location>
        <position position="82"/>
    </location>
    <ligand>
        <name>ATP</name>
        <dbReference type="ChEBI" id="CHEBI:30616"/>
    </ligand>
</feature>
<organism evidence="16">
    <name type="scientific">Rhodopseudomonas palustris (strain ATCC BAA-98 / CGA009)</name>
    <dbReference type="NCBI Taxonomy" id="258594"/>
    <lineage>
        <taxon>Bacteria</taxon>
        <taxon>Pseudomonadati</taxon>
        <taxon>Pseudomonadota</taxon>
        <taxon>Alphaproteobacteria</taxon>
        <taxon>Hyphomicrobiales</taxon>
        <taxon>Nitrobacteraceae</taxon>
        <taxon>Rhodopseudomonas</taxon>
    </lineage>
</organism>
<feature type="binding site" evidence="14">
    <location>
        <position position="172"/>
    </location>
    <ligand>
        <name>ATP</name>
        <dbReference type="ChEBI" id="CHEBI:30616"/>
    </ligand>
</feature>
<dbReference type="Pfam" id="PF01300">
    <property type="entry name" value="Sua5_yciO_yrdC"/>
    <property type="match status" value="1"/>
</dbReference>
<feature type="binding site" evidence="14">
    <location>
        <position position="215"/>
    </location>
    <ligand>
        <name>ATP</name>
        <dbReference type="ChEBI" id="CHEBI:30616"/>
    </ligand>
</feature>
<dbReference type="GO" id="GO:0003725">
    <property type="term" value="F:double-stranded RNA binding"/>
    <property type="evidence" value="ECO:0007669"/>
    <property type="project" value="UniProtKB-UniRule"/>
</dbReference>
<dbReference type="PROSITE" id="PS51163">
    <property type="entry name" value="YRDC"/>
    <property type="match status" value="1"/>
</dbReference>
<dbReference type="InterPro" id="IPR006070">
    <property type="entry name" value="Sua5-like_dom"/>
</dbReference>
<evidence type="ECO:0000256" key="4">
    <source>
        <dbReference type="ARBA" id="ARBA00015492"/>
    </source>
</evidence>
<evidence type="ECO:0000256" key="14">
    <source>
        <dbReference type="PIRSR" id="PIRSR004930-1"/>
    </source>
</evidence>
<keyword evidence="9 13" id="KW-0547">Nucleotide-binding</keyword>
<dbReference type="GO" id="GO:0000049">
    <property type="term" value="F:tRNA binding"/>
    <property type="evidence" value="ECO:0007669"/>
    <property type="project" value="TreeGrafter"/>
</dbReference>
<dbReference type="GO" id="GO:0005737">
    <property type="term" value="C:cytoplasm"/>
    <property type="evidence" value="ECO:0007669"/>
    <property type="project" value="UniProtKB-SubCell"/>
</dbReference>
<feature type="binding site" evidence="14">
    <location>
        <position position="142"/>
    </location>
    <ligand>
        <name>L-threonine</name>
        <dbReference type="ChEBI" id="CHEBI:57926"/>
    </ligand>
</feature>
<evidence type="ECO:0000256" key="2">
    <source>
        <dbReference type="ARBA" id="ARBA00007663"/>
    </source>
</evidence>
<keyword evidence="10 13" id="KW-0067">ATP-binding</keyword>
<dbReference type="HOGENOM" id="CLU_031397_0_2_5"/>
<feature type="binding site" evidence="14">
    <location>
        <position position="255"/>
    </location>
    <ligand>
        <name>ATP</name>
        <dbReference type="ChEBI" id="CHEBI:30616"/>
    </ligand>
</feature>
<comment type="subcellular location">
    <subcellularLocation>
        <location evidence="1 13">Cytoplasm</location>
    </subcellularLocation>
</comment>
<dbReference type="InterPro" id="IPR010923">
    <property type="entry name" value="T(6)A37_SUA5"/>
</dbReference>
<evidence type="ECO:0000256" key="8">
    <source>
        <dbReference type="ARBA" id="ARBA00022695"/>
    </source>
</evidence>
<protein>
    <recommendedName>
        <fullName evidence="4 13">Threonylcarbamoyl-AMP synthase</fullName>
        <shortName evidence="13">TC-AMP synthase</shortName>
        <ecNumber evidence="3 13">2.7.7.87</ecNumber>
    </recommendedName>
    <alternativeName>
        <fullName evidence="11 13">L-threonylcarbamoyladenylate synthase</fullName>
    </alternativeName>
</protein>
<feature type="binding site" evidence="14">
    <location>
        <position position="202"/>
    </location>
    <ligand>
        <name>L-threonine</name>
        <dbReference type="ChEBI" id="CHEBI:57926"/>
    </ligand>
</feature>
<dbReference type="InterPro" id="IPR017945">
    <property type="entry name" value="DHBP_synth_RibB-like_a/b_dom"/>
</dbReference>
<dbReference type="PANTHER" id="PTHR17490:SF16">
    <property type="entry name" value="THREONYLCARBAMOYL-AMP SYNTHASE"/>
    <property type="match status" value="1"/>
</dbReference>
<dbReference type="PANTHER" id="PTHR17490">
    <property type="entry name" value="SUA5"/>
    <property type="match status" value="1"/>
</dbReference>
<feature type="binding site" evidence="14">
    <location>
        <position position="55"/>
    </location>
    <ligand>
        <name>L-threonine</name>
        <dbReference type="ChEBI" id="CHEBI:57926"/>
    </ligand>
</feature>
<dbReference type="GO" id="GO:0005524">
    <property type="term" value="F:ATP binding"/>
    <property type="evidence" value="ECO:0007669"/>
    <property type="project" value="UniProtKB-UniRule"/>
</dbReference>
<evidence type="ECO:0000256" key="11">
    <source>
        <dbReference type="ARBA" id="ARBA00029774"/>
    </source>
</evidence>
<dbReference type="GO" id="GO:0008033">
    <property type="term" value="P:tRNA processing"/>
    <property type="evidence" value="ECO:0007669"/>
    <property type="project" value="UniProtKB-KW"/>
</dbReference>
<evidence type="ECO:0000256" key="3">
    <source>
        <dbReference type="ARBA" id="ARBA00012584"/>
    </source>
</evidence>
<comment type="similarity">
    <text evidence="2 13">Belongs to the SUA5 family.</text>
</comment>
<keyword evidence="8 13" id="KW-0548">Nucleotidyltransferase</keyword>
<evidence type="ECO:0000256" key="10">
    <source>
        <dbReference type="ARBA" id="ARBA00022840"/>
    </source>
</evidence>
<accession>Q6NAV3</accession>
<evidence type="ECO:0000256" key="13">
    <source>
        <dbReference type="PIRNR" id="PIRNR004930"/>
    </source>
</evidence>
<feature type="domain" description="YrdC-like" evidence="15">
    <location>
        <begin position="33"/>
        <end position="219"/>
    </location>
</feature>
<dbReference type="PhylomeDB" id="Q6NAV3"/>
<evidence type="ECO:0000256" key="12">
    <source>
        <dbReference type="ARBA" id="ARBA00048366"/>
    </source>
</evidence>
<feature type="binding site" evidence="14">
    <location>
        <position position="87"/>
    </location>
    <ligand>
        <name>L-threonine</name>
        <dbReference type="ChEBI" id="CHEBI:57926"/>
    </ligand>
</feature>
<dbReference type="EC" id="2.7.7.87" evidence="3 13"/>
<keyword evidence="5 13" id="KW-0963">Cytoplasm</keyword>
<dbReference type="STRING" id="258594.RPA1077"/>
<evidence type="ECO:0000256" key="9">
    <source>
        <dbReference type="ARBA" id="ARBA00022741"/>
    </source>
</evidence>
<dbReference type="Gene3D" id="3.40.50.11030">
    <property type="entry name" value="Threonylcarbamoyl-AMP synthase, C-terminal domain"/>
    <property type="match status" value="1"/>
</dbReference>
<dbReference type="FunFam" id="3.90.870.10:FF:000009">
    <property type="entry name" value="Threonylcarbamoyl-AMP synthase, putative"/>
    <property type="match status" value="1"/>
</dbReference>
<evidence type="ECO:0000313" key="16">
    <source>
        <dbReference type="EMBL" id="CAE26520.1"/>
    </source>
</evidence>
<dbReference type="InterPro" id="IPR005145">
    <property type="entry name" value="Sua5_C"/>
</dbReference>
<dbReference type="PIRSF" id="PIRSF004930">
    <property type="entry name" value="Tln_factor_SUA5"/>
    <property type="match status" value="1"/>
</dbReference>
<comment type="function">
    <text evidence="13">Required for the formation of a threonylcarbamoyl group on adenosine at position 37 (t(6)A37) in tRNAs that read codons beginning with adenine.</text>
</comment>
<dbReference type="EMBL" id="BX572596">
    <property type="protein sequence ID" value="CAE26520.1"/>
    <property type="molecule type" value="Genomic_DNA"/>
</dbReference>
<dbReference type="GO" id="GO:0006450">
    <property type="term" value="P:regulation of translational fidelity"/>
    <property type="evidence" value="ECO:0007669"/>
    <property type="project" value="TreeGrafter"/>
</dbReference>
<sequence>MQRSASTLLLRIRTNCDMKPEMMLDLITKRLTAADADKAARALRGGGLVAFPTETVYGLGADASNAEAVARLYAAKGRPSFNPLIAHVADLDAARTIARFDAAALRLAEAFWPGPLTLVLPKQADCSVCDLATAGLDSVAIRIPSHPVAQALLRAFDGPVVAPSANRSGHVSPTTAAHVASDLDGRIDVIVDGGPVMVGVESTIVSCLGAPVLLRPGGLPREAIERVLDQALGTPTTNNSDDHAPVAPGMLASHYAPRALVRLNATEVKPGEALLAFGPELPPGAETAAAVHNLSPRGDLTEAAAHLFGALRALDDRGARGIAVMPIPFHGLGEAINDRLRRAAAPRP</sequence>
<keyword evidence="7 13" id="KW-0819">tRNA processing</keyword>
<dbReference type="InterPro" id="IPR038385">
    <property type="entry name" value="Sua5/YwlC_C"/>
</dbReference>
<feature type="binding site" evidence="14">
    <location>
        <position position="78"/>
    </location>
    <ligand>
        <name>ATP</name>
        <dbReference type="ChEBI" id="CHEBI:30616"/>
    </ligand>
</feature>
<keyword evidence="6 13" id="KW-0808">Transferase</keyword>
<evidence type="ECO:0000259" key="15">
    <source>
        <dbReference type="PROSITE" id="PS51163"/>
    </source>
</evidence>
<dbReference type="Gene3D" id="3.90.870.10">
    <property type="entry name" value="DHBP synthase"/>
    <property type="match status" value="1"/>
</dbReference>
<dbReference type="GO" id="GO:0061710">
    <property type="term" value="F:L-threonylcarbamoyladenylate synthase"/>
    <property type="evidence" value="ECO:0007669"/>
    <property type="project" value="UniProtKB-EC"/>
</dbReference>
<feature type="binding site" evidence="14">
    <location>
        <position position="164"/>
    </location>
    <ligand>
        <name>ATP</name>
        <dbReference type="ChEBI" id="CHEBI:30616"/>
    </ligand>
</feature>
<dbReference type="AlphaFoldDB" id="Q6NAV3"/>
<name>Q6NAV3_RHOPA</name>
<evidence type="ECO:0000256" key="7">
    <source>
        <dbReference type="ARBA" id="ARBA00022694"/>
    </source>
</evidence>